<dbReference type="InterPro" id="IPR001610">
    <property type="entry name" value="PAC"/>
</dbReference>
<dbReference type="CDD" id="cd14809">
    <property type="entry name" value="bZIP_AUREO-like"/>
    <property type="match status" value="1"/>
</dbReference>
<dbReference type="SMART" id="SM00338">
    <property type="entry name" value="BRLZ"/>
    <property type="match status" value="1"/>
</dbReference>
<evidence type="ECO:0000259" key="6">
    <source>
        <dbReference type="PROSITE" id="PS50217"/>
    </source>
</evidence>
<dbReference type="EMBL" id="KU701488">
    <property type="protein sequence ID" value="AML79083.1"/>
    <property type="molecule type" value="mRNA"/>
</dbReference>
<dbReference type="FunFam" id="3.30.450.20:FF:000135">
    <property type="entry name" value="Ptaureo1a lov2 domain"/>
    <property type="match status" value="1"/>
</dbReference>
<dbReference type="Gene3D" id="1.20.5.170">
    <property type="match status" value="1"/>
</dbReference>
<dbReference type="SUPFAM" id="SSF57959">
    <property type="entry name" value="Leucine zipper domain"/>
    <property type="match status" value="1"/>
</dbReference>
<dbReference type="NCBIfam" id="TIGR00229">
    <property type="entry name" value="sensory_box"/>
    <property type="match status" value="1"/>
</dbReference>
<keyword evidence="1" id="KW-0285">Flavoprotein</keyword>
<reference evidence="7" key="1">
    <citation type="journal article" date="2016" name="Proc. Natl. Acad. Sci. U.S.A.">
        <title>Functional and topological diversity of LOV domain photoreceptors.</title>
        <authorList>
            <person name="Glantz S.T."/>
            <person name="Carpenter E.J."/>
            <person name="Melkonian M."/>
            <person name="Gardner K.H."/>
            <person name="Boyden E.S."/>
            <person name="Wong G.K."/>
            <person name="Chow B.Y."/>
        </authorList>
    </citation>
    <scope>NUCLEOTIDE SEQUENCE</scope>
    <source>
        <strain evidence="7">VYER_2016350</strain>
    </source>
</reference>
<evidence type="ECO:0000256" key="1">
    <source>
        <dbReference type="ARBA" id="ARBA00022630"/>
    </source>
</evidence>
<dbReference type="SUPFAM" id="SSF55785">
    <property type="entry name" value="PYP-like sensor domain (PAS domain)"/>
    <property type="match status" value="1"/>
</dbReference>
<dbReference type="PROSITE" id="PS50217">
    <property type="entry name" value="BZIP"/>
    <property type="match status" value="1"/>
</dbReference>
<dbReference type="PROSITE" id="PS50112">
    <property type="entry name" value="PAS"/>
    <property type="match status" value="1"/>
</dbReference>
<dbReference type="InterPro" id="IPR046347">
    <property type="entry name" value="bZIP_sf"/>
</dbReference>
<dbReference type="SMART" id="SM00091">
    <property type="entry name" value="PAS"/>
    <property type="match status" value="1"/>
</dbReference>
<dbReference type="GO" id="GO:0005634">
    <property type="term" value="C:nucleus"/>
    <property type="evidence" value="ECO:0007669"/>
    <property type="project" value="TreeGrafter"/>
</dbReference>
<feature type="compositionally biased region" description="Basic residues" evidence="4">
    <location>
        <begin position="192"/>
        <end position="202"/>
    </location>
</feature>
<evidence type="ECO:0000256" key="2">
    <source>
        <dbReference type="ARBA" id="ARBA00022643"/>
    </source>
</evidence>
<evidence type="ECO:0000256" key="4">
    <source>
        <dbReference type="SAM" id="MobiDB-lite"/>
    </source>
</evidence>
<evidence type="ECO:0000259" key="5">
    <source>
        <dbReference type="PROSITE" id="PS50112"/>
    </source>
</evidence>
<name>A0A126X307_SARHM</name>
<keyword evidence="2" id="KW-0288">FMN</keyword>
<dbReference type="AlphaFoldDB" id="A0A126X307"/>
<dbReference type="InterPro" id="IPR004827">
    <property type="entry name" value="bZIP"/>
</dbReference>
<evidence type="ECO:0000313" key="7">
    <source>
        <dbReference type="EMBL" id="AML79083.1"/>
    </source>
</evidence>
<feature type="compositionally biased region" description="Gly residues" evidence="4">
    <location>
        <begin position="153"/>
        <end position="169"/>
    </location>
</feature>
<keyword evidence="3" id="KW-0157">Chromophore</keyword>
<feature type="domain" description="PAS" evidence="5">
    <location>
        <begin position="291"/>
        <end position="364"/>
    </location>
</feature>
<dbReference type="CDD" id="cd00130">
    <property type="entry name" value="PAS"/>
    <property type="match status" value="1"/>
</dbReference>
<feature type="region of interest" description="Disordered" evidence="4">
    <location>
        <begin position="151"/>
        <end position="227"/>
    </location>
</feature>
<feature type="compositionally biased region" description="Basic and acidic residues" evidence="4">
    <location>
        <begin position="211"/>
        <end position="220"/>
    </location>
</feature>
<dbReference type="PANTHER" id="PTHR47429:SF2">
    <property type="entry name" value="PROTEIN TWIN LOV 1"/>
    <property type="match status" value="1"/>
</dbReference>
<evidence type="ECO:0000256" key="3">
    <source>
        <dbReference type="ARBA" id="ARBA00022991"/>
    </source>
</evidence>
<feature type="region of interest" description="Disordered" evidence="4">
    <location>
        <begin position="43"/>
        <end position="120"/>
    </location>
</feature>
<organism evidence="7">
    <name type="scientific">Sargassum hemiphyllum</name>
    <name type="common">Seaweed</name>
    <name type="synonym">Fucus hemiphyllus</name>
    <dbReference type="NCBI Taxonomy" id="127544"/>
    <lineage>
        <taxon>Eukaryota</taxon>
        <taxon>Sar</taxon>
        <taxon>Stramenopiles</taxon>
        <taxon>Ochrophyta</taxon>
        <taxon>PX clade</taxon>
        <taxon>Phaeophyceae</taxon>
        <taxon>Fucales</taxon>
        <taxon>Sargassaceae</taxon>
        <taxon>Sargassum</taxon>
    </lineage>
</organism>
<feature type="compositionally biased region" description="Gly residues" evidence="4">
    <location>
        <begin position="110"/>
        <end position="120"/>
    </location>
</feature>
<dbReference type="SMART" id="SM00086">
    <property type="entry name" value="PAC"/>
    <property type="match status" value="1"/>
</dbReference>
<dbReference type="Pfam" id="PF13426">
    <property type="entry name" value="PAS_9"/>
    <property type="match status" value="1"/>
</dbReference>
<dbReference type="Gene3D" id="3.30.450.20">
    <property type="entry name" value="PAS domain"/>
    <property type="match status" value="1"/>
</dbReference>
<feature type="region of interest" description="Disordered" evidence="4">
    <location>
        <begin position="414"/>
        <end position="451"/>
    </location>
</feature>
<proteinExistence type="evidence at transcript level"/>
<dbReference type="PANTHER" id="PTHR47429">
    <property type="entry name" value="PROTEIN TWIN LOV 1"/>
    <property type="match status" value="1"/>
</dbReference>
<feature type="compositionally biased region" description="Acidic residues" evidence="4">
    <location>
        <begin position="421"/>
        <end position="445"/>
    </location>
</feature>
<dbReference type="Pfam" id="PF00170">
    <property type="entry name" value="bZIP_1"/>
    <property type="match status" value="1"/>
</dbReference>
<dbReference type="InterPro" id="IPR000014">
    <property type="entry name" value="PAS"/>
</dbReference>
<dbReference type="InterPro" id="IPR035965">
    <property type="entry name" value="PAS-like_dom_sf"/>
</dbReference>
<sequence length="451" mass="47938">MNQIPQPPLFGSMDPSGGSMANKLINIDDILRDFIDLDGNDLPGLDEGGGGEGEDVGSTNSNIIGGGIGGDDGVSERIKSEGFEGTETGPVPMSTQQQQRQPSSGHSMIVGGGPGHQGEGVGVNLGGIGRAGAGIPEISPTTDAAEAVAVSGRGRGSAPAGGGRAGRGRGVTKVSARPGAVIAGGDEDGRQGRRGGGKRPRQGGRNMTEQQRLDRRERNREHAKRSRVRKKFLLESLQKSVTALQEENEKLRGAIRSNLGPEEAKELLTQTETSSLISSSPGEATKVLDDPDYSLVKALQTAQQNFVITDPTLPDNPIVFASQGFLELTGYTLDQVLGRNCRFLQGPDTDPKAVEKIRKAIEKGMDTSVCLRNYRVDGAMFWNQFFIAALRDSEGTVINYVGVQCKVDEDFVRAAQKREEGEGDGDMDDDEEEEEGDEDRSDAEEKDAAVG</sequence>
<accession>A0A126X307</accession>
<dbReference type="GO" id="GO:0003700">
    <property type="term" value="F:DNA-binding transcription factor activity"/>
    <property type="evidence" value="ECO:0007669"/>
    <property type="project" value="InterPro"/>
</dbReference>
<feature type="domain" description="BZIP" evidence="6">
    <location>
        <begin position="209"/>
        <end position="252"/>
    </location>
</feature>
<feature type="compositionally biased region" description="Polar residues" evidence="4">
    <location>
        <begin position="93"/>
        <end position="106"/>
    </location>
</feature>
<protein>
    <submittedName>
        <fullName evidence="7">Putative LOV domain-containing protein</fullName>
    </submittedName>
</protein>